<dbReference type="AlphaFoldDB" id="A0A0N1JRZ6"/>
<dbReference type="InterPro" id="IPR036249">
    <property type="entry name" value="Thioredoxin-like_sf"/>
</dbReference>
<dbReference type="RefSeq" id="WP_053939115.1">
    <property type="nucleotide sequence ID" value="NZ_LAQT01000029.1"/>
</dbReference>
<organism evidence="2 3">
    <name type="scientific">Amantichitinum ursilacus</name>
    <dbReference type="NCBI Taxonomy" id="857265"/>
    <lineage>
        <taxon>Bacteria</taxon>
        <taxon>Pseudomonadati</taxon>
        <taxon>Pseudomonadota</taxon>
        <taxon>Betaproteobacteria</taxon>
        <taxon>Neisseriales</taxon>
        <taxon>Chitinibacteraceae</taxon>
        <taxon>Amantichitinum</taxon>
    </lineage>
</organism>
<name>A0A0N1JRZ6_9NEIS</name>
<reference evidence="2 3" key="1">
    <citation type="submission" date="2015-07" db="EMBL/GenBank/DDBJ databases">
        <title>Draft genome sequence of the Amantichitinum ursilacus IGB-41, a new chitin-degrading bacterium.</title>
        <authorList>
            <person name="Kirstahler P."/>
            <person name="Guenther M."/>
            <person name="Grumaz C."/>
            <person name="Rupp S."/>
            <person name="Zibek S."/>
            <person name="Sohn K."/>
        </authorList>
    </citation>
    <scope>NUCLEOTIDE SEQUENCE [LARGE SCALE GENOMIC DNA]</scope>
    <source>
        <strain evidence="2 3">IGB-41</strain>
    </source>
</reference>
<dbReference type="SUPFAM" id="SSF52833">
    <property type="entry name" value="Thioredoxin-like"/>
    <property type="match status" value="1"/>
</dbReference>
<dbReference type="InterPro" id="IPR000866">
    <property type="entry name" value="AhpC/TSA"/>
</dbReference>
<dbReference type="PANTHER" id="PTHR43640:SF1">
    <property type="entry name" value="THIOREDOXIN-DEPENDENT PEROXIREDOXIN"/>
    <property type="match status" value="1"/>
</dbReference>
<dbReference type="InterPro" id="IPR013766">
    <property type="entry name" value="Thioredoxin_domain"/>
</dbReference>
<dbReference type="PROSITE" id="PS51352">
    <property type="entry name" value="THIOREDOXIN_2"/>
    <property type="match status" value="1"/>
</dbReference>
<sequence length="193" mass="20488">MARAESTMLPLNTALPEFTLPDGDGRLYDLAGVAGPKGLLVAFICNHCPYVKHINPALAPLGAELAEDGVGMVAISSNDIESHPEDAPSKMVEAAHDLSYTFPYLYDETQAAAHAFGAACTPDFFLFNGDLELVYRGQFDTTRPGSGQAPNGATLKAALRALIDGQPPLQDQLPSIGCNIKWKPGNAPDYFPG</sequence>
<dbReference type="OrthoDB" id="9809746at2"/>
<keyword evidence="3" id="KW-1185">Reference proteome</keyword>
<dbReference type="InterPro" id="IPR047262">
    <property type="entry name" value="PRX-like1"/>
</dbReference>
<feature type="domain" description="Thioredoxin" evidence="1">
    <location>
        <begin position="9"/>
        <end position="164"/>
    </location>
</feature>
<dbReference type="Proteomes" id="UP000037939">
    <property type="component" value="Unassembled WGS sequence"/>
</dbReference>
<evidence type="ECO:0000313" key="2">
    <source>
        <dbReference type="EMBL" id="KPC50440.1"/>
    </source>
</evidence>
<dbReference type="PATRIC" id="fig|857265.3.peg.3600"/>
<protein>
    <submittedName>
        <fullName evidence="2">Thiol-disulfide oxidoreductase ResA</fullName>
    </submittedName>
</protein>
<dbReference type="Pfam" id="PF00578">
    <property type="entry name" value="AhpC-TSA"/>
    <property type="match status" value="1"/>
</dbReference>
<comment type="caution">
    <text evidence="2">The sequence shown here is derived from an EMBL/GenBank/DDBJ whole genome shotgun (WGS) entry which is preliminary data.</text>
</comment>
<evidence type="ECO:0000259" key="1">
    <source>
        <dbReference type="PROSITE" id="PS51352"/>
    </source>
</evidence>
<dbReference type="CDD" id="cd02969">
    <property type="entry name" value="PRX_like1"/>
    <property type="match status" value="1"/>
</dbReference>
<evidence type="ECO:0000313" key="3">
    <source>
        <dbReference type="Proteomes" id="UP000037939"/>
    </source>
</evidence>
<dbReference type="PANTHER" id="PTHR43640">
    <property type="entry name" value="OS07G0260300 PROTEIN"/>
    <property type="match status" value="1"/>
</dbReference>
<gene>
    <name evidence="2" type="primary">resA_3</name>
    <name evidence="2" type="ORF">WG78_17570</name>
</gene>
<dbReference type="STRING" id="857265.WG78_17570"/>
<dbReference type="Gene3D" id="3.40.30.10">
    <property type="entry name" value="Glutaredoxin"/>
    <property type="match status" value="1"/>
</dbReference>
<accession>A0A0N1JRZ6</accession>
<dbReference type="GO" id="GO:0016491">
    <property type="term" value="F:oxidoreductase activity"/>
    <property type="evidence" value="ECO:0007669"/>
    <property type="project" value="InterPro"/>
</dbReference>
<dbReference type="EMBL" id="LAQT01000029">
    <property type="protein sequence ID" value="KPC50440.1"/>
    <property type="molecule type" value="Genomic_DNA"/>
</dbReference>
<dbReference type="GO" id="GO:0016209">
    <property type="term" value="F:antioxidant activity"/>
    <property type="evidence" value="ECO:0007669"/>
    <property type="project" value="InterPro"/>
</dbReference>
<proteinExistence type="predicted"/>